<keyword evidence="7" id="KW-1185">Reference proteome</keyword>
<dbReference type="OrthoDB" id="9809073at2"/>
<accession>A0A1G6BN68</accession>
<dbReference type="InterPro" id="IPR047859">
    <property type="entry name" value="Ribosomal_bL17_CS"/>
</dbReference>
<protein>
    <recommendedName>
        <fullName evidence="4">Large ribosomal subunit protein bL17</fullName>
    </recommendedName>
</protein>
<dbReference type="RefSeq" id="WP_092118228.1">
    <property type="nucleotide sequence ID" value="NZ_FMXO01000005.1"/>
</dbReference>
<evidence type="ECO:0000256" key="3">
    <source>
        <dbReference type="ARBA" id="ARBA00023274"/>
    </source>
</evidence>
<evidence type="ECO:0000313" key="6">
    <source>
        <dbReference type="EMBL" id="SDB22027.1"/>
    </source>
</evidence>
<dbReference type="NCBIfam" id="TIGR00059">
    <property type="entry name" value="L17"/>
    <property type="match status" value="1"/>
</dbReference>
<comment type="similarity">
    <text evidence="1 4 5">Belongs to the bacterial ribosomal protein bL17 family.</text>
</comment>
<dbReference type="SUPFAM" id="SSF64263">
    <property type="entry name" value="Prokaryotic ribosomal protein L17"/>
    <property type="match status" value="1"/>
</dbReference>
<name>A0A1G6BN68_9BACT</name>
<dbReference type="EMBL" id="FMXO01000005">
    <property type="protein sequence ID" value="SDB22027.1"/>
    <property type="molecule type" value="Genomic_DNA"/>
</dbReference>
<dbReference type="PANTHER" id="PTHR14413:SF16">
    <property type="entry name" value="LARGE RIBOSOMAL SUBUNIT PROTEIN BL17M"/>
    <property type="match status" value="1"/>
</dbReference>
<dbReference type="GO" id="GO:0003735">
    <property type="term" value="F:structural constituent of ribosome"/>
    <property type="evidence" value="ECO:0007669"/>
    <property type="project" value="InterPro"/>
</dbReference>
<evidence type="ECO:0000256" key="1">
    <source>
        <dbReference type="ARBA" id="ARBA00008777"/>
    </source>
</evidence>
<comment type="subunit">
    <text evidence="4">Part of the 50S ribosomal subunit. Contacts protein L32.</text>
</comment>
<keyword evidence="2 4" id="KW-0689">Ribosomal protein</keyword>
<reference evidence="6 7" key="1">
    <citation type="submission" date="2016-10" db="EMBL/GenBank/DDBJ databases">
        <authorList>
            <person name="de Groot N.N."/>
        </authorList>
    </citation>
    <scope>NUCLEOTIDE SEQUENCE [LARGE SCALE GENOMIC DNA]</scope>
    <source>
        <strain evidence="6 7">ASO4-2</strain>
    </source>
</reference>
<dbReference type="InterPro" id="IPR000456">
    <property type="entry name" value="Ribosomal_bL17"/>
</dbReference>
<dbReference type="STRING" id="617002.SAMN05660653_01065"/>
<evidence type="ECO:0000256" key="4">
    <source>
        <dbReference type="HAMAP-Rule" id="MF_01368"/>
    </source>
</evidence>
<dbReference type="Proteomes" id="UP000198771">
    <property type="component" value="Unassembled WGS sequence"/>
</dbReference>
<sequence>MRHRKSGRKFNRTPAHRKAMFRNMATALITHGRIRTTEAKAKELRGVVEKLVTTAKRNDLHSRRLVYKALGSHTIVKRLFDEIAPLYQGVPGGYTRVLKFGDPRPGDCAPLAMIEFTKYSEIGVPATQDTGGVDQTEPEASDK</sequence>
<dbReference type="PANTHER" id="PTHR14413">
    <property type="entry name" value="RIBOSOMAL PROTEIN L17"/>
    <property type="match status" value="1"/>
</dbReference>
<dbReference type="Gene3D" id="3.90.1030.10">
    <property type="entry name" value="Ribosomal protein L17"/>
    <property type="match status" value="1"/>
</dbReference>
<evidence type="ECO:0000256" key="5">
    <source>
        <dbReference type="RuleBase" id="RU000660"/>
    </source>
</evidence>
<dbReference type="Pfam" id="PF01196">
    <property type="entry name" value="Ribosomal_L17"/>
    <property type="match status" value="1"/>
</dbReference>
<dbReference type="HAMAP" id="MF_01368">
    <property type="entry name" value="Ribosomal_bL17"/>
    <property type="match status" value="1"/>
</dbReference>
<evidence type="ECO:0000313" key="7">
    <source>
        <dbReference type="Proteomes" id="UP000198771"/>
    </source>
</evidence>
<proteinExistence type="inferred from homology"/>
<dbReference type="GO" id="GO:0022625">
    <property type="term" value="C:cytosolic large ribosomal subunit"/>
    <property type="evidence" value="ECO:0007669"/>
    <property type="project" value="TreeGrafter"/>
</dbReference>
<gene>
    <name evidence="4" type="primary">rplQ</name>
    <name evidence="6" type="ORF">SAMN05660653_01065</name>
</gene>
<evidence type="ECO:0000256" key="2">
    <source>
        <dbReference type="ARBA" id="ARBA00022980"/>
    </source>
</evidence>
<dbReference type="GO" id="GO:0006412">
    <property type="term" value="P:translation"/>
    <property type="evidence" value="ECO:0007669"/>
    <property type="project" value="UniProtKB-UniRule"/>
</dbReference>
<dbReference type="PROSITE" id="PS01167">
    <property type="entry name" value="RIBOSOMAL_L17"/>
    <property type="match status" value="1"/>
</dbReference>
<dbReference type="InterPro" id="IPR036373">
    <property type="entry name" value="Ribosomal_bL17_sf"/>
</dbReference>
<dbReference type="FunFam" id="3.90.1030.10:FF:000001">
    <property type="entry name" value="50S ribosomal protein L17"/>
    <property type="match status" value="1"/>
</dbReference>
<organism evidence="6 7">
    <name type="scientific">Desulfonatronum thiosulfatophilum</name>
    <dbReference type="NCBI Taxonomy" id="617002"/>
    <lineage>
        <taxon>Bacteria</taxon>
        <taxon>Pseudomonadati</taxon>
        <taxon>Thermodesulfobacteriota</taxon>
        <taxon>Desulfovibrionia</taxon>
        <taxon>Desulfovibrionales</taxon>
        <taxon>Desulfonatronaceae</taxon>
        <taxon>Desulfonatronum</taxon>
    </lineage>
</organism>
<dbReference type="AlphaFoldDB" id="A0A1G6BN68"/>
<keyword evidence="3 4" id="KW-0687">Ribonucleoprotein</keyword>